<dbReference type="Proteomes" id="UP000032304">
    <property type="component" value="Chromosome 1"/>
</dbReference>
<reference evidence="2 3" key="1">
    <citation type="journal article" date="2012" name="Nature">
        <title>Repeated polyploidization of Gossypium genomes and the evolution of spinnable cotton fibres.</title>
        <authorList>
            <person name="Paterson A.H."/>
            <person name="Wendel J.F."/>
            <person name="Gundlach H."/>
            <person name="Guo H."/>
            <person name="Jenkins J."/>
            <person name="Jin D."/>
            <person name="Llewellyn D."/>
            <person name="Showmaker K.C."/>
            <person name="Shu S."/>
            <person name="Udall J."/>
            <person name="Yoo M.J."/>
            <person name="Byers R."/>
            <person name="Chen W."/>
            <person name="Doron-Faigenboim A."/>
            <person name="Duke M.V."/>
            <person name="Gong L."/>
            <person name="Grimwood J."/>
            <person name="Grover C."/>
            <person name="Grupp K."/>
            <person name="Hu G."/>
            <person name="Lee T.H."/>
            <person name="Li J."/>
            <person name="Lin L."/>
            <person name="Liu T."/>
            <person name="Marler B.S."/>
            <person name="Page J.T."/>
            <person name="Roberts A.W."/>
            <person name="Romanel E."/>
            <person name="Sanders W.S."/>
            <person name="Szadkowski E."/>
            <person name="Tan X."/>
            <person name="Tang H."/>
            <person name="Xu C."/>
            <person name="Wang J."/>
            <person name="Wang Z."/>
            <person name="Zhang D."/>
            <person name="Zhang L."/>
            <person name="Ashrafi H."/>
            <person name="Bedon F."/>
            <person name="Bowers J.E."/>
            <person name="Brubaker C.L."/>
            <person name="Chee P.W."/>
            <person name="Das S."/>
            <person name="Gingle A.R."/>
            <person name="Haigler C.H."/>
            <person name="Harker D."/>
            <person name="Hoffmann L.V."/>
            <person name="Hovav R."/>
            <person name="Jones D.C."/>
            <person name="Lemke C."/>
            <person name="Mansoor S."/>
            <person name="ur Rahman M."/>
            <person name="Rainville L.N."/>
            <person name="Rambani A."/>
            <person name="Reddy U.K."/>
            <person name="Rong J.K."/>
            <person name="Saranga Y."/>
            <person name="Scheffler B.E."/>
            <person name="Scheffler J.A."/>
            <person name="Stelly D.M."/>
            <person name="Triplett B.A."/>
            <person name="Van Deynze A."/>
            <person name="Vaslin M.F."/>
            <person name="Waghmare V.N."/>
            <person name="Walford S.A."/>
            <person name="Wright R.J."/>
            <person name="Zaki E.A."/>
            <person name="Zhang T."/>
            <person name="Dennis E.S."/>
            <person name="Mayer K.F."/>
            <person name="Peterson D.G."/>
            <person name="Rokhsar D.S."/>
            <person name="Wang X."/>
            <person name="Schmutz J."/>
        </authorList>
    </citation>
    <scope>NUCLEOTIDE SEQUENCE [LARGE SCALE GENOMIC DNA]</scope>
</reference>
<accession>A0A0D2LZI2</accession>
<dbReference type="Gramene" id="KJB09807">
    <property type="protein sequence ID" value="KJB09807"/>
    <property type="gene ID" value="B456_001G168300"/>
</dbReference>
<keyword evidence="3" id="KW-1185">Reference proteome</keyword>
<sequence>SLGEEKQATFAYLPSISIGGNAIERVPNADGDEGYRLSVDAEPTSSVEQRNESKVTEAFANFDSKGRTLLLTCYIPAFLHGSARSSSPASPFPLSPFLPSKTGRMEYSQVVRHRFLVPACKGSNPFTPDYEHPIGSVKNELTTTGEAADCKREGKDRRQKAIPSNQPTRGVELNTTLTSARFFYQSPGPCLTPCSVNRSLVDLIGPRTRESPAREECVVPWRFMGRALTVPLPLI</sequence>
<gene>
    <name evidence="2" type="ORF">B456_001G168300</name>
</gene>
<organism evidence="2 3">
    <name type="scientific">Gossypium raimondii</name>
    <name type="common">Peruvian cotton</name>
    <name type="synonym">Gossypium klotzschianum subsp. raimondii</name>
    <dbReference type="NCBI Taxonomy" id="29730"/>
    <lineage>
        <taxon>Eukaryota</taxon>
        <taxon>Viridiplantae</taxon>
        <taxon>Streptophyta</taxon>
        <taxon>Embryophyta</taxon>
        <taxon>Tracheophyta</taxon>
        <taxon>Spermatophyta</taxon>
        <taxon>Magnoliopsida</taxon>
        <taxon>eudicotyledons</taxon>
        <taxon>Gunneridae</taxon>
        <taxon>Pentapetalae</taxon>
        <taxon>rosids</taxon>
        <taxon>malvids</taxon>
        <taxon>Malvales</taxon>
        <taxon>Malvaceae</taxon>
        <taxon>Malvoideae</taxon>
        <taxon>Gossypium</taxon>
    </lineage>
</organism>
<name>A0A0D2LZI2_GOSRA</name>
<evidence type="ECO:0000313" key="3">
    <source>
        <dbReference type="Proteomes" id="UP000032304"/>
    </source>
</evidence>
<feature type="non-terminal residue" evidence="2">
    <location>
        <position position="1"/>
    </location>
</feature>
<dbReference type="EMBL" id="CM001740">
    <property type="protein sequence ID" value="KJB09807.1"/>
    <property type="molecule type" value="Genomic_DNA"/>
</dbReference>
<evidence type="ECO:0000313" key="2">
    <source>
        <dbReference type="EMBL" id="KJB09807.1"/>
    </source>
</evidence>
<dbReference type="AlphaFoldDB" id="A0A0D2LZI2"/>
<proteinExistence type="predicted"/>
<protein>
    <submittedName>
        <fullName evidence="2">Uncharacterized protein</fullName>
    </submittedName>
</protein>
<evidence type="ECO:0000256" key="1">
    <source>
        <dbReference type="SAM" id="MobiDB-lite"/>
    </source>
</evidence>
<feature type="region of interest" description="Disordered" evidence="1">
    <location>
        <begin position="144"/>
        <end position="169"/>
    </location>
</feature>